<dbReference type="GO" id="GO:0048364">
    <property type="term" value="P:root development"/>
    <property type="evidence" value="ECO:0007669"/>
    <property type="project" value="InterPro"/>
</dbReference>
<keyword evidence="7" id="KW-0379">Hydroxylation</keyword>
<dbReference type="GO" id="GO:0005179">
    <property type="term" value="F:hormone activity"/>
    <property type="evidence" value="ECO:0007669"/>
    <property type="project" value="UniProtKB-KW"/>
</dbReference>
<evidence type="ECO:0000256" key="2">
    <source>
        <dbReference type="ARBA" id="ARBA00008963"/>
    </source>
</evidence>
<keyword evidence="10" id="KW-1185">Reference proteome</keyword>
<evidence type="ECO:0000256" key="8">
    <source>
        <dbReference type="SAM" id="MobiDB-lite"/>
    </source>
</evidence>
<dbReference type="EMBL" id="CP133614">
    <property type="protein sequence ID" value="WMV18377.1"/>
    <property type="molecule type" value="Genomic_DNA"/>
</dbReference>
<evidence type="ECO:0000256" key="3">
    <source>
        <dbReference type="ARBA" id="ARBA00022523"/>
    </source>
</evidence>
<dbReference type="GO" id="GO:0048046">
    <property type="term" value="C:apoplast"/>
    <property type="evidence" value="ECO:0007669"/>
    <property type="project" value="UniProtKB-SubCell"/>
</dbReference>
<keyword evidence="5" id="KW-0372">Hormone</keyword>
<keyword evidence="3" id="KW-0052">Apoplast</keyword>
<feature type="compositionally biased region" description="Polar residues" evidence="8">
    <location>
        <begin position="81"/>
        <end position="97"/>
    </location>
</feature>
<gene>
    <name evidence="9" type="ORF">MTR67_011762</name>
</gene>
<evidence type="ECO:0000256" key="1">
    <source>
        <dbReference type="ARBA" id="ARBA00004271"/>
    </source>
</evidence>
<dbReference type="InterPro" id="IPR033250">
    <property type="entry name" value="CEP"/>
</dbReference>
<reference evidence="9" key="1">
    <citation type="submission" date="2023-08" db="EMBL/GenBank/DDBJ databases">
        <title>A de novo genome assembly of Solanum verrucosum Schlechtendal, a Mexican diploid species geographically isolated from the other diploid A-genome species in potato relatives.</title>
        <authorList>
            <person name="Hosaka K."/>
        </authorList>
    </citation>
    <scope>NUCLEOTIDE SEQUENCE</scope>
    <source>
        <tissue evidence="9">Young leaves</tissue>
    </source>
</reference>
<dbReference type="GO" id="GO:0006995">
    <property type="term" value="P:cellular response to nitrogen starvation"/>
    <property type="evidence" value="ECO:0007669"/>
    <property type="project" value="UniProtKB-ARBA"/>
</dbReference>
<evidence type="ECO:0000256" key="4">
    <source>
        <dbReference type="ARBA" id="ARBA00022525"/>
    </source>
</evidence>
<evidence type="ECO:0000313" key="10">
    <source>
        <dbReference type="Proteomes" id="UP001234989"/>
    </source>
</evidence>
<dbReference type="PANTHER" id="PTHR33348:SF39">
    <property type="entry name" value="PRECURSOR OF CEP5"/>
    <property type="match status" value="1"/>
</dbReference>
<sequence>MVIETNTKIIQFFAFILVLILFSHEILCVEAIRHLKSEKPEVVSVEISSSSVSSTQIVVTSETFNKIGKIRKSLTRLLSKNDTQKSINDPTEATNSVKVVEKMDDFGPTGPGHSPGIGHSIHN</sequence>
<dbReference type="PANTHER" id="PTHR33348">
    <property type="entry name" value="PRECURSOR OF CEP5"/>
    <property type="match status" value="1"/>
</dbReference>
<evidence type="ECO:0000256" key="7">
    <source>
        <dbReference type="ARBA" id="ARBA00023278"/>
    </source>
</evidence>
<keyword evidence="6" id="KW-0732">Signal</keyword>
<comment type="similarity">
    <text evidence="2">Belongs to the C-terminally encoded plant signaling peptide (CEP) family.</text>
</comment>
<evidence type="ECO:0000256" key="6">
    <source>
        <dbReference type="ARBA" id="ARBA00022729"/>
    </source>
</evidence>
<dbReference type="GO" id="GO:2000280">
    <property type="term" value="P:regulation of root development"/>
    <property type="evidence" value="ECO:0007669"/>
    <property type="project" value="TreeGrafter"/>
</dbReference>
<comment type="subcellular location">
    <subcellularLocation>
        <location evidence="1">Secreted</location>
        <location evidence="1">Extracellular space</location>
        <location evidence="1">Apoplast</location>
    </subcellularLocation>
</comment>
<evidence type="ECO:0000313" key="9">
    <source>
        <dbReference type="EMBL" id="WMV18377.1"/>
    </source>
</evidence>
<dbReference type="GO" id="GO:1902025">
    <property type="term" value="P:nitrate import"/>
    <property type="evidence" value="ECO:0007669"/>
    <property type="project" value="TreeGrafter"/>
</dbReference>
<dbReference type="Proteomes" id="UP001234989">
    <property type="component" value="Chromosome 3"/>
</dbReference>
<name>A0AAF0Q8Q6_SOLVR</name>
<organism evidence="9 10">
    <name type="scientific">Solanum verrucosum</name>
    <dbReference type="NCBI Taxonomy" id="315347"/>
    <lineage>
        <taxon>Eukaryota</taxon>
        <taxon>Viridiplantae</taxon>
        <taxon>Streptophyta</taxon>
        <taxon>Embryophyta</taxon>
        <taxon>Tracheophyta</taxon>
        <taxon>Spermatophyta</taxon>
        <taxon>Magnoliopsida</taxon>
        <taxon>eudicotyledons</taxon>
        <taxon>Gunneridae</taxon>
        <taxon>Pentapetalae</taxon>
        <taxon>asterids</taxon>
        <taxon>lamiids</taxon>
        <taxon>Solanales</taxon>
        <taxon>Solanaceae</taxon>
        <taxon>Solanoideae</taxon>
        <taxon>Solaneae</taxon>
        <taxon>Solanum</taxon>
    </lineage>
</organism>
<protein>
    <submittedName>
        <fullName evidence="9">Uncharacterized protein</fullName>
    </submittedName>
</protein>
<keyword evidence="4" id="KW-0964">Secreted</keyword>
<dbReference type="AlphaFoldDB" id="A0AAF0Q8Q6"/>
<evidence type="ECO:0000256" key="5">
    <source>
        <dbReference type="ARBA" id="ARBA00022702"/>
    </source>
</evidence>
<feature type="region of interest" description="Disordered" evidence="8">
    <location>
        <begin position="81"/>
        <end position="123"/>
    </location>
</feature>
<accession>A0AAF0Q8Q6</accession>
<proteinExistence type="inferred from homology"/>
<dbReference type="GO" id="GO:1901371">
    <property type="term" value="P:regulation of leaf morphogenesis"/>
    <property type="evidence" value="ECO:0007669"/>
    <property type="project" value="TreeGrafter"/>
</dbReference>